<dbReference type="GO" id="GO:0006508">
    <property type="term" value="P:proteolysis"/>
    <property type="evidence" value="ECO:0007669"/>
    <property type="project" value="UniProtKB-KW"/>
</dbReference>
<evidence type="ECO:0000256" key="1">
    <source>
        <dbReference type="ARBA" id="ARBA00023157"/>
    </source>
</evidence>
<dbReference type="GO" id="GO:0004252">
    <property type="term" value="F:serine-type endopeptidase activity"/>
    <property type="evidence" value="ECO:0007669"/>
    <property type="project" value="InterPro"/>
</dbReference>
<dbReference type="AlphaFoldDB" id="A0A139ANJ1"/>
<dbReference type="PROSITE" id="PS50240">
    <property type="entry name" value="TRYPSIN_DOM"/>
    <property type="match status" value="1"/>
</dbReference>
<accession>A0A139ANJ1</accession>
<evidence type="ECO:0000313" key="3">
    <source>
        <dbReference type="EMBL" id="KXS18306.1"/>
    </source>
</evidence>
<keyword evidence="3" id="KW-0645">Protease</keyword>
<dbReference type="SMART" id="SM00020">
    <property type="entry name" value="Tryp_SPc"/>
    <property type="match status" value="1"/>
</dbReference>
<name>A0A139ANJ1_GONPJ</name>
<evidence type="ECO:0000313" key="4">
    <source>
        <dbReference type="Proteomes" id="UP000070544"/>
    </source>
</evidence>
<dbReference type="InterPro" id="IPR043504">
    <property type="entry name" value="Peptidase_S1_PA_chymotrypsin"/>
</dbReference>
<proteinExistence type="predicted"/>
<dbReference type="InterPro" id="IPR050430">
    <property type="entry name" value="Peptidase_S1"/>
</dbReference>
<dbReference type="Proteomes" id="UP000070544">
    <property type="component" value="Unassembled WGS sequence"/>
</dbReference>
<dbReference type="OrthoDB" id="6380398at2759"/>
<sequence length="182" mass="19878">MDVTAVYVHPKFNKTLANKRITGCLSEVSTLHFGVDNITPLPINTDRYFPFLGQRTEALGWGATNIGGDSYDNGTYPDVPQITTLRMNNNYDCERYWPLKKNTRDNVGCVLGVSMPVGYRTAVCVGDSGGPVVAYGKMWGITSFGPTNCGDMNAPAVVTRVSSVAPWICKTLEKVNAEAHKH</sequence>
<dbReference type="InterPro" id="IPR033116">
    <property type="entry name" value="TRYPSIN_SER"/>
</dbReference>
<dbReference type="EMBL" id="KQ965742">
    <property type="protein sequence ID" value="KXS18306.1"/>
    <property type="molecule type" value="Genomic_DNA"/>
</dbReference>
<feature type="domain" description="Peptidase S1" evidence="2">
    <location>
        <begin position="1"/>
        <end position="173"/>
    </location>
</feature>
<dbReference type="Gene3D" id="2.40.10.10">
    <property type="entry name" value="Trypsin-like serine proteases"/>
    <property type="match status" value="1"/>
</dbReference>
<protein>
    <submittedName>
        <fullName evidence="3">Trypsin-like serine protease</fullName>
    </submittedName>
</protein>
<dbReference type="STRING" id="1344416.A0A139ANJ1"/>
<keyword evidence="1" id="KW-1015">Disulfide bond</keyword>
<dbReference type="InterPro" id="IPR009003">
    <property type="entry name" value="Peptidase_S1_PA"/>
</dbReference>
<organism evidence="3 4">
    <name type="scientific">Gonapodya prolifera (strain JEL478)</name>
    <name type="common">Monoblepharis prolifera</name>
    <dbReference type="NCBI Taxonomy" id="1344416"/>
    <lineage>
        <taxon>Eukaryota</taxon>
        <taxon>Fungi</taxon>
        <taxon>Fungi incertae sedis</taxon>
        <taxon>Chytridiomycota</taxon>
        <taxon>Chytridiomycota incertae sedis</taxon>
        <taxon>Monoblepharidomycetes</taxon>
        <taxon>Monoblepharidales</taxon>
        <taxon>Gonapodyaceae</taxon>
        <taxon>Gonapodya</taxon>
    </lineage>
</organism>
<dbReference type="PANTHER" id="PTHR24276:SF91">
    <property type="entry name" value="AT26814P-RELATED"/>
    <property type="match status" value="1"/>
</dbReference>
<dbReference type="PANTHER" id="PTHR24276">
    <property type="entry name" value="POLYSERASE-RELATED"/>
    <property type="match status" value="1"/>
</dbReference>
<keyword evidence="4" id="KW-1185">Reference proteome</keyword>
<keyword evidence="3" id="KW-0378">Hydrolase</keyword>
<gene>
    <name evidence="3" type="ORF">M427DRAFT_67759</name>
</gene>
<dbReference type="InterPro" id="IPR001254">
    <property type="entry name" value="Trypsin_dom"/>
</dbReference>
<evidence type="ECO:0000259" key="2">
    <source>
        <dbReference type="PROSITE" id="PS50240"/>
    </source>
</evidence>
<dbReference type="SUPFAM" id="SSF50494">
    <property type="entry name" value="Trypsin-like serine proteases"/>
    <property type="match status" value="1"/>
</dbReference>
<dbReference type="PROSITE" id="PS00135">
    <property type="entry name" value="TRYPSIN_SER"/>
    <property type="match status" value="1"/>
</dbReference>
<reference evidence="3 4" key="1">
    <citation type="journal article" date="2015" name="Genome Biol. Evol.">
        <title>Phylogenomic analyses indicate that early fungi evolved digesting cell walls of algal ancestors of land plants.</title>
        <authorList>
            <person name="Chang Y."/>
            <person name="Wang S."/>
            <person name="Sekimoto S."/>
            <person name="Aerts A.L."/>
            <person name="Choi C."/>
            <person name="Clum A."/>
            <person name="LaButti K.M."/>
            <person name="Lindquist E.A."/>
            <person name="Yee Ngan C."/>
            <person name="Ohm R.A."/>
            <person name="Salamov A.A."/>
            <person name="Grigoriev I.V."/>
            <person name="Spatafora J.W."/>
            <person name="Berbee M.L."/>
        </authorList>
    </citation>
    <scope>NUCLEOTIDE SEQUENCE [LARGE SCALE GENOMIC DNA]</scope>
    <source>
        <strain evidence="3 4">JEL478</strain>
    </source>
</reference>
<dbReference type="Pfam" id="PF00089">
    <property type="entry name" value="Trypsin"/>
    <property type="match status" value="1"/>
</dbReference>